<dbReference type="Proteomes" id="UP000245119">
    <property type="component" value="Linkage Group LG11"/>
</dbReference>
<keyword evidence="12" id="KW-0407">Ion channel</keyword>
<evidence type="ECO:0000256" key="7">
    <source>
        <dbReference type="ARBA" id="ARBA00022737"/>
    </source>
</evidence>
<feature type="transmembrane region" description="Helical" evidence="14">
    <location>
        <begin position="326"/>
        <end position="346"/>
    </location>
</feature>
<feature type="transmembrane region" description="Helical" evidence="14">
    <location>
        <begin position="420"/>
        <end position="446"/>
    </location>
</feature>
<dbReference type="PANTHER" id="PTHR10582:SF28">
    <property type="entry name" value="NANCHUNG, ISOFORM B"/>
    <property type="match status" value="1"/>
</dbReference>
<organism evidence="16 17">
    <name type="scientific">Pomacea canaliculata</name>
    <name type="common">Golden apple snail</name>
    <dbReference type="NCBI Taxonomy" id="400727"/>
    <lineage>
        <taxon>Eukaryota</taxon>
        <taxon>Metazoa</taxon>
        <taxon>Spiralia</taxon>
        <taxon>Lophotrochozoa</taxon>
        <taxon>Mollusca</taxon>
        <taxon>Gastropoda</taxon>
        <taxon>Caenogastropoda</taxon>
        <taxon>Architaenioglossa</taxon>
        <taxon>Ampullarioidea</taxon>
        <taxon>Ampullariidae</taxon>
        <taxon>Pomacea</taxon>
    </lineage>
</organism>
<comment type="subcellular location">
    <subcellularLocation>
        <location evidence="1">Cell membrane</location>
        <topology evidence="1">Multi-pass membrane protein</topology>
    </subcellularLocation>
</comment>
<evidence type="ECO:0000313" key="17">
    <source>
        <dbReference type="Proteomes" id="UP000245119"/>
    </source>
</evidence>
<evidence type="ECO:0000256" key="1">
    <source>
        <dbReference type="ARBA" id="ARBA00004651"/>
    </source>
</evidence>
<evidence type="ECO:0000256" key="3">
    <source>
        <dbReference type="ARBA" id="ARBA00022475"/>
    </source>
</evidence>
<dbReference type="EMBL" id="PZQS01000011">
    <property type="protein sequence ID" value="PVD21847.1"/>
    <property type="molecule type" value="Genomic_DNA"/>
</dbReference>
<dbReference type="PROSITE" id="PS50297">
    <property type="entry name" value="ANK_REP_REGION"/>
    <property type="match status" value="2"/>
</dbReference>
<keyword evidence="7" id="KW-0677">Repeat</keyword>
<feature type="repeat" description="ANK" evidence="13">
    <location>
        <begin position="124"/>
        <end position="156"/>
    </location>
</feature>
<sequence length="691" mass="78749">MGNTSSSVVASTVKNQGDVGARELYRLVGLGDNGELVRLTKLARWTKNYSQLDQAIQKEVPQFLYNDGEGRKVPIAELVKIRNKDRETSMKISKDRQKKANELALIDMLTQQDAEAGGYQHSKPGETILHIAIVNEDPAMVKFLLDNGADVHARACGNFFCPDDQKDSRTDSLDHEWVSVCENTNYEGFVYWGEYPLSFAACLGQEECVRLMLAKGADPSLQDTNGNTVLHLLVIHDKKKDGPSEEQMYEHILEKERQVYWIYGNVTCAGYPLTHIDTISPTGEINTDSALNIIVYGGDESHLDMMDGLIVNLLMDKWKTFARFRFYRRFVAFVVYFVMFVIAFALRPAHDPCESKNETESMSTCSQEDSENSTLNPCYLLQPYRDEDIARLVLEACVLLGAVVYLFLAMKEIHHQGFHIFFCTLSGAPGKALLLLSCVFVVMMLPGRAFCAHVYEDVMGVLAILTTAPYFLFFCRGFRMVGPSVYMIYKMVKGDLLRFFIIYVVIVIGFSQAMFIMFRGEDKSSFNETAGSVLAQFSMSLGQFGDFYDDFDSAKYPVMAKIMFVVYMIMATLLLINMLIAMMGNTYELVTNTQKEWFRQWARIVLMMELSVTPSHRLQQQMKYSQPMDGNKRAFVVRWHQTDAEKEELVKVRLQNKIQQRFMAQKKNTLRILNKTQRKIKAATMMLKPSS</sequence>
<evidence type="ECO:0000313" key="16">
    <source>
        <dbReference type="EMBL" id="PVD21847.1"/>
    </source>
</evidence>
<gene>
    <name evidence="16" type="ORF">C0Q70_17649</name>
</gene>
<keyword evidence="17" id="KW-1185">Reference proteome</keyword>
<evidence type="ECO:0000256" key="12">
    <source>
        <dbReference type="ARBA" id="ARBA00023303"/>
    </source>
</evidence>
<evidence type="ECO:0000256" key="11">
    <source>
        <dbReference type="ARBA" id="ARBA00023136"/>
    </source>
</evidence>
<keyword evidence="9 14" id="KW-1133">Transmembrane helix</keyword>
<dbReference type="Pfam" id="PF00520">
    <property type="entry name" value="Ion_trans"/>
    <property type="match status" value="1"/>
</dbReference>
<dbReference type="InterPro" id="IPR005821">
    <property type="entry name" value="Ion_trans_dom"/>
</dbReference>
<dbReference type="Gene3D" id="1.25.40.20">
    <property type="entry name" value="Ankyrin repeat-containing domain"/>
    <property type="match status" value="1"/>
</dbReference>
<keyword evidence="5" id="KW-0107">Calcium channel</keyword>
<keyword evidence="2" id="KW-0813">Transport</keyword>
<protein>
    <recommendedName>
        <fullName evidence="15">Ion transport domain-containing protein</fullName>
    </recommendedName>
</protein>
<evidence type="ECO:0000259" key="15">
    <source>
        <dbReference type="Pfam" id="PF00520"/>
    </source>
</evidence>
<keyword evidence="3" id="KW-1003">Cell membrane</keyword>
<dbReference type="SUPFAM" id="SSF48403">
    <property type="entry name" value="Ankyrin repeat"/>
    <property type="match status" value="1"/>
</dbReference>
<feature type="transmembrane region" description="Helical" evidence="14">
    <location>
        <begin position="389"/>
        <end position="408"/>
    </location>
</feature>
<evidence type="ECO:0000256" key="10">
    <source>
        <dbReference type="ARBA" id="ARBA00023065"/>
    </source>
</evidence>
<reference evidence="16 17" key="1">
    <citation type="submission" date="2018-04" db="EMBL/GenBank/DDBJ databases">
        <title>The genome of golden apple snail Pomacea canaliculata provides insight into stress tolerance and invasive adaptation.</title>
        <authorList>
            <person name="Liu C."/>
            <person name="Liu B."/>
            <person name="Ren Y."/>
            <person name="Zhang Y."/>
            <person name="Wang H."/>
            <person name="Li S."/>
            <person name="Jiang F."/>
            <person name="Yin L."/>
            <person name="Zhang G."/>
            <person name="Qian W."/>
            <person name="Fan W."/>
        </authorList>
    </citation>
    <scope>NUCLEOTIDE SEQUENCE [LARGE SCALE GENOMIC DNA]</scope>
    <source>
        <strain evidence="16">SZHN2017</strain>
        <tissue evidence="16">Muscle</tissue>
    </source>
</reference>
<keyword evidence="4" id="KW-0109">Calcium transport</keyword>
<evidence type="ECO:0000256" key="6">
    <source>
        <dbReference type="ARBA" id="ARBA00022692"/>
    </source>
</evidence>
<keyword evidence="13" id="KW-0040">ANK repeat</keyword>
<dbReference type="PANTHER" id="PTHR10582">
    <property type="entry name" value="TRANSIENT RECEPTOR POTENTIAL ION CHANNEL PROTEIN"/>
    <property type="match status" value="1"/>
</dbReference>
<dbReference type="Gene3D" id="1.10.287.70">
    <property type="match status" value="1"/>
</dbReference>
<keyword evidence="10" id="KW-0406">Ion transport</keyword>
<feature type="domain" description="Ion transport" evidence="15">
    <location>
        <begin position="392"/>
        <end position="594"/>
    </location>
</feature>
<dbReference type="InterPro" id="IPR036770">
    <property type="entry name" value="Ankyrin_rpt-contain_sf"/>
</dbReference>
<evidence type="ECO:0000256" key="8">
    <source>
        <dbReference type="ARBA" id="ARBA00022837"/>
    </source>
</evidence>
<dbReference type="GO" id="GO:0005886">
    <property type="term" value="C:plasma membrane"/>
    <property type="evidence" value="ECO:0007669"/>
    <property type="project" value="UniProtKB-SubCell"/>
</dbReference>
<dbReference type="InterPro" id="IPR002110">
    <property type="entry name" value="Ankyrin_rpt"/>
</dbReference>
<keyword evidence="6 14" id="KW-0812">Transmembrane</keyword>
<dbReference type="STRING" id="400727.A0A2T7NKZ2"/>
<evidence type="ECO:0000256" key="5">
    <source>
        <dbReference type="ARBA" id="ARBA00022673"/>
    </source>
</evidence>
<evidence type="ECO:0000256" key="4">
    <source>
        <dbReference type="ARBA" id="ARBA00022568"/>
    </source>
</evidence>
<proteinExistence type="predicted"/>
<comment type="caution">
    <text evidence="16">The sequence shown here is derived from an EMBL/GenBank/DDBJ whole genome shotgun (WGS) entry which is preliminary data.</text>
</comment>
<dbReference type="AlphaFoldDB" id="A0A2T7NKZ2"/>
<feature type="transmembrane region" description="Helical" evidence="14">
    <location>
        <begin position="458"/>
        <end position="475"/>
    </location>
</feature>
<keyword evidence="8" id="KW-0106">Calcium</keyword>
<dbReference type="PROSITE" id="PS50088">
    <property type="entry name" value="ANK_REPEAT"/>
    <property type="match status" value="2"/>
</dbReference>
<dbReference type="SMART" id="SM00248">
    <property type="entry name" value="ANK"/>
    <property type="match status" value="3"/>
</dbReference>
<name>A0A2T7NKZ2_POMCA</name>
<dbReference type="Pfam" id="PF00023">
    <property type="entry name" value="Ank"/>
    <property type="match status" value="2"/>
</dbReference>
<dbReference type="GO" id="GO:0098703">
    <property type="term" value="P:calcium ion import across plasma membrane"/>
    <property type="evidence" value="ECO:0007669"/>
    <property type="project" value="TreeGrafter"/>
</dbReference>
<dbReference type="InterPro" id="IPR024862">
    <property type="entry name" value="TRPV"/>
</dbReference>
<accession>A0A2T7NKZ2</accession>
<evidence type="ECO:0000256" key="14">
    <source>
        <dbReference type="SAM" id="Phobius"/>
    </source>
</evidence>
<evidence type="ECO:0000256" key="9">
    <source>
        <dbReference type="ARBA" id="ARBA00022989"/>
    </source>
</evidence>
<feature type="transmembrane region" description="Helical" evidence="14">
    <location>
        <begin position="558"/>
        <end position="580"/>
    </location>
</feature>
<feature type="repeat" description="ANK" evidence="13">
    <location>
        <begin position="192"/>
        <end position="224"/>
    </location>
</feature>
<feature type="transmembrane region" description="Helical" evidence="14">
    <location>
        <begin position="496"/>
        <end position="518"/>
    </location>
</feature>
<evidence type="ECO:0000256" key="2">
    <source>
        <dbReference type="ARBA" id="ARBA00022448"/>
    </source>
</evidence>
<keyword evidence="11 14" id="KW-0472">Membrane</keyword>
<dbReference type="OrthoDB" id="533508at2759"/>
<evidence type="ECO:0000256" key="13">
    <source>
        <dbReference type="PROSITE-ProRule" id="PRU00023"/>
    </source>
</evidence>
<dbReference type="GO" id="GO:0005262">
    <property type="term" value="F:calcium channel activity"/>
    <property type="evidence" value="ECO:0007669"/>
    <property type="project" value="UniProtKB-KW"/>
</dbReference>